<organism evidence="3 4">
    <name type="scientific">Mytilus coruscus</name>
    <name type="common">Sea mussel</name>
    <dbReference type="NCBI Taxonomy" id="42192"/>
    <lineage>
        <taxon>Eukaryota</taxon>
        <taxon>Metazoa</taxon>
        <taxon>Spiralia</taxon>
        <taxon>Lophotrochozoa</taxon>
        <taxon>Mollusca</taxon>
        <taxon>Bivalvia</taxon>
        <taxon>Autobranchia</taxon>
        <taxon>Pteriomorphia</taxon>
        <taxon>Mytilida</taxon>
        <taxon>Mytiloidea</taxon>
        <taxon>Mytilidae</taxon>
        <taxon>Mytilinae</taxon>
        <taxon>Mytilus</taxon>
    </lineage>
</organism>
<accession>A0A6J8C537</accession>
<evidence type="ECO:0000313" key="3">
    <source>
        <dbReference type="EMBL" id="CAC5390822.1"/>
    </source>
</evidence>
<gene>
    <name evidence="3" type="ORF">MCOR_25898</name>
</gene>
<keyword evidence="1" id="KW-0175">Coiled coil</keyword>
<feature type="region of interest" description="Disordered" evidence="2">
    <location>
        <begin position="52"/>
        <end position="100"/>
    </location>
</feature>
<feature type="coiled-coil region" evidence="1">
    <location>
        <begin position="11"/>
        <end position="38"/>
    </location>
</feature>
<feature type="compositionally biased region" description="Polar residues" evidence="2">
    <location>
        <begin position="65"/>
        <end position="92"/>
    </location>
</feature>
<protein>
    <submittedName>
        <fullName evidence="3">Uncharacterized protein</fullName>
    </submittedName>
</protein>
<feature type="compositionally biased region" description="Basic residues" evidence="2">
    <location>
        <begin position="186"/>
        <end position="199"/>
    </location>
</feature>
<reference evidence="3 4" key="1">
    <citation type="submission" date="2020-06" db="EMBL/GenBank/DDBJ databases">
        <authorList>
            <person name="Li R."/>
            <person name="Bekaert M."/>
        </authorList>
    </citation>
    <scope>NUCLEOTIDE SEQUENCE [LARGE SCALE GENOMIC DNA]</scope>
    <source>
        <strain evidence="4">wild</strain>
    </source>
</reference>
<sequence length="205" mass="22964">MSDLPEQIQRLKQIVTEKANLQQQLFKLKQQLAAIEQQELCLTNILIKPSKPSPHMETGKPLGKTISSPNPVNMNSKKPLFSNPQQPSTSGLQKIKMPSNYEVAQPVKQSASTLTDADSDMELVELLLEEPTKCSKIPSTSESDAEIPLLELKKKKLKLKRKIVINSSDSEDGQLTKKSDSENEKSRKKSSHVQKKKKNALICKY</sequence>
<keyword evidence="4" id="KW-1185">Reference proteome</keyword>
<evidence type="ECO:0000256" key="2">
    <source>
        <dbReference type="SAM" id="MobiDB-lite"/>
    </source>
</evidence>
<dbReference type="EMBL" id="CACVKT020004640">
    <property type="protein sequence ID" value="CAC5390822.1"/>
    <property type="molecule type" value="Genomic_DNA"/>
</dbReference>
<proteinExistence type="predicted"/>
<feature type="region of interest" description="Disordered" evidence="2">
    <location>
        <begin position="165"/>
        <end position="205"/>
    </location>
</feature>
<evidence type="ECO:0000256" key="1">
    <source>
        <dbReference type="SAM" id="Coils"/>
    </source>
</evidence>
<dbReference type="AlphaFoldDB" id="A0A6J8C537"/>
<name>A0A6J8C537_MYTCO</name>
<dbReference type="OrthoDB" id="10461955at2759"/>
<dbReference type="Proteomes" id="UP000507470">
    <property type="component" value="Unassembled WGS sequence"/>
</dbReference>
<feature type="compositionally biased region" description="Basic and acidic residues" evidence="2">
    <location>
        <begin position="174"/>
        <end position="185"/>
    </location>
</feature>
<evidence type="ECO:0000313" key="4">
    <source>
        <dbReference type="Proteomes" id="UP000507470"/>
    </source>
</evidence>